<keyword evidence="1" id="KW-0732">Signal</keyword>
<protein>
    <recommendedName>
        <fullName evidence="4">Lipoprotein</fullName>
    </recommendedName>
</protein>
<dbReference type="AlphaFoldDB" id="A0AAN8F3T2"/>
<dbReference type="EMBL" id="WIXE01016218">
    <property type="protein sequence ID" value="KAK5972840.1"/>
    <property type="molecule type" value="Genomic_DNA"/>
</dbReference>
<dbReference type="Proteomes" id="UP001331761">
    <property type="component" value="Unassembled WGS sequence"/>
</dbReference>
<evidence type="ECO:0000256" key="1">
    <source>
        <dbReference type="SAM" id="SignalP"/>
    </source>
</evidence>
<reference evidence="2 3" key="1">
    <citation type="submission" date="2019-10" db="EMBL/GenBank/DDBJ databases">
        <title>Assembly and Annotation for the nematode Trichostrongylus colubriformis.</title>
        <authorList>
            <person name="Martin J."/>
        </authorList>
    </citation>
    <scope>NUCLEOTIDE SEQUENCE [LARGE SCALE GENOMIC DNA]</scope>
    <source>
        <strain evidence="2">G859</strain>
        <tissue evidence="2">Whole worm</tissue>
    </source>
</reference>
<keyword evidence="3" id="KW-1185">Reference proteome</keyword>
<accession>A0AAN8F3T2</accession>
<gene>
    <name evidence="2" type="ORF">GCK32_004544</name>
</gene>
<proteinExistence type="predicted"/>
<evidence type="ECO:0000313" key="2">
    <source>
        <dbReference type="EMBL" id="KAK5972840.1"/>
    </source>
</evidence>
<evidence type="ECO:0000313" key="3">
    <source>
        <dbReference type="Proteomes" id="UP001331761"/>
    </source>
</evidence>
<comment type="caution">
    <text evidence="2">The sequence shown here is derived from an EMBL/GenBank/DDBJ whole genome shotgun (WGS) entry which is preliminary data.</text>
</comment>
<organism evidence="2 3">
    <name type="scientific">Trichostrongylus colubriformis</name>
    <name type="common">Black scour worm</name>
    <dbReference type="NCBI Taxonomy" id="6319"/>
    <lineage>
        <taxon>Eukaryota</taxon>
        <taxon>Metazoa</taxon>
        <taxon>Ecdysozoa</taxon>
        <taxon>Nematoda</taxon>
        <taxon>Chromadorea</taxon>
        <taxon>Rhabditida</taxon>
        <taxon>Rhabditina</taxon>
        <taxon>Rhabditomorpha</taxon>
        <taxon>Strongyloidea</taxon>
        <taxon>Trichostrongylidae</taxon>
        <taxon>Trichostrongylus</taxon>
    </lineage>
</organism>
<feature type="chain" id="PRO_5043017947" description="Lipoprotein" evidence="1">
    <location>
        <begin position="19"/>
        <end position="124"/>
    </location>
</feature>
<dbReference type="PROSITE" id="PS51257">
    <property type="entry name" value="PROKAR_LIPOPROTEIN"/>
    <property type="match status" value="1"/>
</dbReference>
<feature type="signal peptide" evidence="1">
    <location>
        <begin position="1"/>
        <end position="18"/>
    </location>
</feature>
<sequence length="124" mass="13991">MTKLVVVIILACVVGSVAMGCTRTDLSMKKFGDLSEDTQNRLKKRLGKEFESDTKIYKYKVDLEKDDGVKTFYPFFITPSRGAPIYLKIRGDIEKDDNVKLTLNFNGDDFNRLYSTCNFVAAAA</sequence>
<evidence type="ECO:0008006" key="4">
    <source>
        <dbReference type="Google" id="ProtNLM"/>
    </source>
</evidence>
<name>A0AAN8F3T2_TRICO</name>